<evidence type="ECO:0000313" key="2">
    <source>
        <dbReference type="Proteomes" id="UP000800096"/>
    </source>
</evidence>
<dbReference type="Proteomes" id="UP000800096">
    <property type="component" value="Unassembled WGS sequence"/>
</dbReference>
<gene>
    <name evidence="1" type="ORF">BDU57DRAFT_585973</name>
</gene>
<sequence>MNTLPPLLRIPRELRDEIVKHVFEDFDQQRLLIDKYHNVLEQNITPPFRALPPICATSLQLYFETTPYFLRKIKLLSFNLATTCWLRKWLATFPRNLGYLSIHHLAFRNFHGPEQIKGYELLALCSNIRTLNIMFGDEFSDPGIVPSLAISSLSSAINAYESFDNVLLIHQLYRIVELPNLEVLEYGFHDWDEPVSGARERQITEWFGIKFRGKGRDVSVVCKQMQR</sequence>
<evidence type="ECO:0008006" key="3">
    <source>
        <dbReference type="Google" id="ProtNLM"/>
    </source>
</evidence>
<dbReference type="AlphaFoldDB" id="A0A6A5QYL3"/>
<reference evidence="1" key="1">
    <citation type="journal article" date="2020" name="Stud. Mycol.">
        <title>101 Dothideomycetes genomes: a test case for predicting lifestyles and emergence of pathogens.</title>
        <authorList>
            <person name="Haridas S."/>
            <person name="Albert R."/>
            <person name="Binder M."/>
            <person name="Bloem J."/>
            <person name="Labutti K."/>
            <person name="Salamov A."/>
            <person name="Andreopoulos B."/>
            <person name="Baker S."/>
            <person name="Barry K."/>
            <person name="Bills G."/>
            <person name="Bluhm B."/>
            <person name="Cannon C."/>
            <person name="Castanera R."/>
            <person name="Culley D."/>
            <person name="Daum C."/>
            <person name="Ezra D."/>
            <person name="Gonzalez J."/>
            <person name="Henrissat B."/>
            <person name="Kuo A."/>
            <person name="Liang C."/>
            <person name="Lipzen A."/>
            <person name="Lutzoni F."/>
            <person name="Magnuson J."/>
            <person name="Mondo S."/>
            <person name="Nolan M."/>
            <person name="Ohm R."/>
            <person name="Pangilinan J."/>
            <person name="Park H.-J."/>
            <person name="Ramirez L."/>
            <person name="Alfaro M."/>
            <person name="Sun H."/>
            <person name="Tritt A."/>
            <person name="Yoshinaga Y."/>
            <person name="Zwiers L.-H."/>
            <person name="Turgeon B."/>
            <person name="Goodwin S."/>
            <person name="Spatafora J."/>
            <person name="Crous P."/>
            <person name="Grigoriev I."/>
        </authorList>
    </citation>
    <scope>NUCLEOTIDE SEQUENCE</scope>
    <source>
        <strain evidence="1">HMLAC05119</strain>
    </source>
</reference>
<proteinExistence type="predicted"/>
<organism evidence="1 2">
    <name type="scientific">Ampelomyces quisqualis</name>
    <name type="common">Powdery mildew agent</name>
    <dbReference type="NCBI Taxonomy" id="50730"/>
    <lineage>
        <taxon>Eukaryota</taxon>
        <taxon>Fungi</taxon>
        <taxon>Dikarya</taxon>
        <taxon>Ascomycota</taxon>
        <taxon>Pezizomycotina</taxon>
        <taxon>Dothideomycetes</taxon>
        <taxon>Pleosporomycetidae</taxon>
        <taxon>Pleosporales</taxon>
        <taxon>Pleosporineae</taxon>
        <taxon>Phaeosphaeriaceae</taxon>
        <taxon>Ampelomyces</taxon>
    </lineage>
</organism>
<protein>
    <recommendedName>
        <fullName evidence="3">F-box domain-containing protein</fullName>
    </recommendedName>
</protein>
<accession>A0A6A5QYL3</accession>
<name>A0A6A5QYL3_AMPQU</name>
<dbReference type="EMBL" id="ML979133">
    <property type="protein sequence ID" value="KAF1919950.1"/>
    <property type="molecule type" value="Genomic_DNA"/>
</dbReference>
<keyword evidence="2" id="KW-1185">Reference proteome</keyword>
<dbReference type="OrthoDB" id="72726at2759"/>
<evidence type="ECO:0000313" key="1">
    <source>
        <dbReference type="EMBL" id="KAF1919950.1"/>
    </source>
</evidence>